<dbReference type="CDD" id="cd02439">
    <property type="entry name" value="DMB-PRT_CobT"/>
    <property type="match status" value="1"/>
</dbReference>
<evidence type="ECO:0000256" key="10">
    <source>
        <dbReference type="HAMAP-Rule" id="MF_00230"/>
    </source>
</evidence>
<keyword evidence="12" id="KW-1185">Reference proteome</keyword>
<dbReference type="RefSeq" id="WP_200385918.1">
    <property type="nucleotide sequence ID" value="NZ_NRSD01000001.1"/>
</dbReference>
<feature type="active site" description="Proton acceptor" evidence="10">
    <location>
        <position position="319"/>
    </location>
</feature>
<accession>A0A9X1B7P1</accession>
<comment type="caution">
    <text evidence="11">The sequence shown here is derived from an EMBL/GenBank/DDBJ whole genome shotgun (WGS) entry which is preliminary data.</text>
</comment>
<evidence type="ECO:0000256" key="6">
    <source>
        <dbReference type="ARBA" id="ARBA00022676"/>
    </source>
</evidence>
<dbReference type="Gene3D" id="1.10.1610.10">
    <property type="match status" value="1"/>
</dbReference>
<dbReference type="NCBIfam" id="NF000996">
    <property type="entry name" value="PRK00105.1"/>
    <property type="match status" value="1"/>
</dbReference>
<proteinExistence type="inferred from homology"/>
<dbReference type="Gene3D" id="3.40.50.10210">
    <property type="match status" value="1"/>
</dbReference>
<dbReference type="GO" id="GO:0009236">
    <property type="term" value="P:cobalamin biosynthetic process"/>
    <property type="evidence" value="ECO:0007669"/>
    <property type="project" value="UniProtKB-UniRule"/>
</dbReference>
<evidence type="ECO:0000256" key="8">
    <source>
        <dbReference type="ARBA" id="ARBA00030686"/>
    </source>
</evidence>
<evidence type="ECO:0000256" key="7">
    <source>
        <dbReference type="ARBA" id="ARBA00022679"/>
    </source>
</evidence>
<evidence type="ECO:0000256" key="2">
    <source>
        <dbReference type="ARBA" id="ARBA00007110"/>
    </source>
</evidence>
<dbReference type="NCBIfam" id="TIGR03160">
    <property type="entry name" value="cobT_DBIPRT"/>
    <property type="match status" value="1"/>
</dbReference>
<evidence type="ECO:0000256" key="4">
    <source>
        <dbReference type="ARBA" id="ARBA00015486"/>
    </source>
</evidence>
<keyword evidence="6 10" id="KW-0328">Glycosyltransferase</keyword>
<dbReference type="EMBL" id="NRSD01000001">
    <property type="protein sequence ID" value="MBK1643116.1"/>
    <property type="molecule type" value="Genomic_DNA"/>
</dbReference>
<reference evidence="11 12" key="1">
    <citation type="journal article" date="2020" name="Microorganisms">
        <title>Osmotic Adaptation and Compatible Solute Biosynthesis of Phototrophic Bacteria as Revealed from Genome Analyses.</title>
        <authorList>
            <person name="Imhoff J.F."/>
            <person name="Rahn T."/>
            <person name="Kunzel S."/>
            <person name="Keller A."/>
            <person name="Neulinger S.C."/>
        </authorList>
    </citation>
    <scope>NUCLEOTIDE SEQUENCE [LARGE SCALE GENOMIC DNA]</scope>
    <source>
        <strain evidence="11 12">DSM 21303</strain>
    </source>
</reference>
<dbReference type="InterPro" id="IPR017846">
    <property type="entry name" value="Nict_dMeBzImd_PRibTrfase_bact"/>
</dbReference>
<comment type="similarity">
    <text evidence="2 10">Belongs to the CobT family.</text>
</comment>
<dbReference type="InterPro" id="IPR023195">
    <property type="entry name" value="Nict_dMeBzImd_PRibTrfase_N"/>
</dbReference>
<comment type="pathway">
    <text evidence="1 10">Nucleoside biosynthesis; alpha-ribazole biosynthesis; alpha-ribazole from 5,6-dimethylbenzimidazole: step 1/2.</text>
</comment>
<evidence type="ECO:0000256" key="3">
    <source>
        <dbReference type="ARBA" id="ARBA00011991"/>
    </source>
</evidence>
<dbReference type="FunFam" id="3.40.50.10210:FF:000001">
    <property type="entry name" value="Nicotinate-nucleotide--dimethylbenzimidazole phosphoribosyltransferase"/>
    <property type="match status" value="1"/>
</dbReference>
<evidence type="ECO:0000256" key="5">
    <source>
        <dbReference type="ARBA" id="ARBA00022573"/>
    </source>
</evidence>
<evidence type="ECO:0000256" key="9">
    <source>
        <dbReference type="ARBA" id="ARBA00047340"/>
    </source>
</evidence>
<name>A0A9X1B7P1_9GAMM</name>
<dbReference type="PANTHER" id="PTHR43463">
    <property type="entry name" value="NICOTINATE-NUCLEOTIDE--DIMETHYLBENZIMIDAZOLE PHOSPHORIBOSYLTRANSFERASE"/>
    <property type="match status" value="1"/>
</dbReference>
<organism evidence="11 12">
    <name type="scientific">Thiocapsa imhoffii</name>
    <dbReference type="NCBI Taxonomy" id="382777"/>
    <lineage>
        <taxon>Bacteria</taxon>
        <taxon>Pseudomonadati</taxon>
        <taxon>Pseudomonadota</taxon>
        <taxon>Gammaproteobacteria</taxon>
        <taxon>Chromatiales</taxon>
        <taxon>Chromatiaceae</taxon>
        <taxon>Thiocapsa</taxon>
    </lineage>
</organism>
<dbReference type="SUPFAM" id="SSF52733">
    <property type="entry name" value="Nicotinate mononucleotide:5,6-dimethylbenzimidazole phosphoribosyltransferase (CobT)"/>
    <property type="match status" value="1"/>
</dbReference>
<evidence type="ECO:0000313" key="12">
    <source>
        <dbReference type="Proteomes" id="UP001138802"/>
    </source>
</evidence>
<dbReference type="Pfam" id="PF02277">
    <property type="entry name" value="DBI_PRT"/>
    <property type="match status" value="1"/>
</dbReference>
<comment type="function">
    <text evidence="10">Catalyzes the synthesis of alpha-ribazole-5'-phosphate from nicotinate mononucleotide (NAMN) and 5,6-dimethylbenzimidazole (DMB).</text>
</comment>
<protein>
    <recommendedName>
        <fullName evidence="4 10">Nicotinate-nucleotide--dimethylbenzimidazole phosphoribosyltransferase</fullName>
        <shortName evidence="10">NN:DBI PRT</shortName>
        <ecNumber evidence="3 10">2.4.2.21</ecNumber>
    </recommendedName>
    <alternativeName>
        <fullName evidence="8 10">N(1)-alpha-phosphoribosyltransferase</fullName>
    </alternativeName>
</protein>
<evidence type="ECO:0000313" key="11">
    <source>
        <dbReference type="EMBL" id="MBK1643116.1"/>
    </source>
</evidence>
<evidence type="ECO:0000256" key="1">
    <source>
        <dbReference type="ARBA" id="ARBA00005049"/>
    </source>
</evidence>
<dbReference type="InterPro" id="IPR003200">
    <property type="entry name" value="Nict_dMeBzImd_PRibTrfase"/>
</dbReference>
<dbReference type="HAMAP" id="MF_00230">
    <property type="entry name" value="CobT"/>
    <property type="match status" value="1"/>
</dbReference>
<dbReference type="InterPro" id="IPR036087">
    <property type="entry name" value="Nict_dMeBzImd_PRibTrfase_sf"/>
</dbReference>
<keyword evidence="7 10" id="KW-0808">Transferase</keyword>
<keyword evidence="5 10" id="KW-0169">Cobalamin biosynthesis</keyword>
<dbReference type="EC" id="2.4.2.21" evidence="3 10"/>
<gene>
    <name evidence="10 11" type="primary">cobT</name>
    <name evidence="11" type="ORF">CKO25_00290</name>
</gene>
<sequence length="356" mass="36332">MSESLSWLTQPCLPIDAMAADAARRRQDHLTKPRGSLGRLEELAIRLAGLQGTPNPTSDPVQILLFAADHGVAAEGVSAFPQAVTVQMVRNIAAGGAAIAVLAQALDARLEILDVGMATDPGPIPGVRPERIGPGTANLARAPAMTDAQLAAAMNTGRAAAERALDGGARLLICGEMGIGNTTPATALTCALLDQPAEVIVGPGTGLSPEGVAHKADIITRALALHASEGSTPTELLARLGGFEIAAMVGALITAAQRGLPILVDGFIVSAAALVAARLQPELRHWLLFSHQSAEPGHQQIIAALEGDPLLDLGMRLGEGSGAAVAVPLLRLACALHQQMATFAEAGVSEADGALD</sequence>
<dbReference type="Proteomes" id="UP001138802">
    <property type="component" value="Unassembled WGS sequence"/>
</dbReference>
<dbReference type="AlphaFoldDB" id="A0A9X1B7P1"/>
<comment type="catalytic activity">
    <reaction evidence="9 10">
        <text>5,6-dimethylbenzimidazole + nicotinate beta-D-ribonucleotide = alpha-ribazole 5'-phosphate + nicotinate + H(+)</text>
        <dbReference type="Rhea" id="RHEA:11196"/>
        <dbReference type="ChEBI" id="CHEBI:15378"/>
        <dbReference type="ChEBI" id="CHEBI:15890"/>
        <dbReference type="ChEBI" id="CHEBI:32544"/>
        <dbReference type="ChEBI" id="CHEBI:57502"/>
        <dbReference type="ChEBI" id="CHEBI:57918"/>
        <dbReference type="EC" id="2.4.2.21"/>
    </reaction>
</comment>
<dbReference type="GO" id="GO:0008939">
    <property type="term" value="F:nicotinate-nucleotide-dimethylbenzimidazole phosphoribosyltransferase activity"/>
    <property type="evidence" value="ECO:0007669"/>
    <property type="project" value="UniProtKB-UniRule"/>
</dbReference>
<dbReference type="PANTHER" id="PTHR43463:SF1">
    <property type="entry name" value="NICOTINATE-NUCLEOTIDE--DIMETHYLBENZIMIDAZOLE PHOSPHORIBOSYLTRANSFERASE"/>
    <property type="match status" value="1"/>
</dbReference>